<feature type="transmembrane region" description="Helical" evidence="2">
    <location>
        <begin position="32"/>
        <end position="50"/>
    </location>
</feature>
<keyword evidence="2" id="KW-1133">Transmembrane helix</keyword>
<protein>
    <submittedName>
        <fullName evidence="3">Uncharacterized protein</fullName>
    </submittedName>
</protein>
<name>A0A6C0IBA4_9ZZZZ</name>
<feature type="compositionally biased region" description="Low complexity" evidence="1">
    <location>
        <begin position="67"/>
        <end position="77"/>
    </location>
</feature>
<evidence type="ECO:0000313" key="3">
    <source>
        <dbReference type="EMBL" id="QHT90321.1"/>
    </source>
</evidence>
<dbReference type="AlphaFoldDB" id="A0A6C0IBA4"/>
<accession>A0A6C0IBA4</accession>
<feature type="region of interest" description="Disordered" evidence="1">
    <location>
        <begin position="67"/>
        <end position="86"/>
    </location>
</feature>
<evidence type="ECO:0000256" key="1">
    <source>
        <dbReference type="SAM" id="MobiDB-lite"/>
    </source>
</evidence>
<dbReference type="EMBL" id="MN740153">
    <property type="protein sequence ID" value="QHT90321.1"/>
    <property type="molecule type" value="Genomic_DNA"/>
</dbReference>
<reference evidence="3" key="1">
    <citation type="journal article" date="2020" name="Nature">
        <title>Giant virus diversity and host interactions through global metagenomics.</title>
        <authorList>
            <person name="Schulz F."/>
            <person name="Roux S."/>
            <person name="Paez-Espino D."/>
            <person name="Jungbluth S."/>
            <person name="Walsh D.A."/>
            <person name="Denef V.J."/>
            <person name="McMahon K.D."/>
            <person name="Konstantinidis K.T."/>
            <person name="Eloe-Fadrosh E.A."/>
            <person name="Kyrpides N.C."/>
            <person name="Woyke T."/>
        </authorList>
    </citation>
    <scope>NUCLEOTIDE SEQUENCE</scope>
    <source>
        <strain evidence="3">GVMAG-M-3300023184-68</strain>
    </source>
</reference>
<proteinExistence type="predicted"/>
<keyword evidence="2" id="KW-0812">Transmembrane</keyword>
<sequence>MHSIVTSVFGAILFFLLSPGILLRLPSNGSKMMVAMVHALVFGLVFYFAHRSVYSYFNPMRRFEGMTTTPTTTTTTTKPKEPFAKR</sequence>
<evidence type="ECO:0000256" key="2">
    <source>
        <dbReference type="SAM" id="Phobius"/>
    </source>
</evidence>
<organism evidence="3">
    <name type="scientific">viral metagenome</name>
    <dbReference type="NCBI Taxonomy" id="1070528"/>
    <lineage>
        <taxon>unclassified sequences</taxon>
        <taxon>metagenomes</taxon>
        <taxon>organismal metagenomes</taxon>
    </lineage>
</organism>
<keyword evidence="2" id="KW-0472">Membrane</keyword>